<gene>
    <name evidence="1" type="ORF">AOQ84DRAFT_101885</name>
</gene>
<name>A0A8E2EUR1_9PEZI</name>
<accession>A0A8E2EUR1</accession>
<sequence length="99" mass="11203">MASASHLCRLCCPVRTHHNFAGYKFCTTLSAVVIGVLEWQSFAFSNISYLHICLHRRRAHSADRSIYMVSKELLKPCSTHNSARLLLNGLAGRPWAVFR</sequence>
<keyword evidence="2" id="KW-1185">Reference proteome</keyword>
<evidence type="ECO:0000313" key="1">
    <source>
        <dbReference type="EMBL" id="OCL05181.1"/>
    </source>
</evidence>
<evidence type="ECO:0000313" key="2">
    <source>
        <dbReference type="Proteomes" id="UP000250140"/>
    </source>
</evidence>
<dbReference type="AlphaFoldDB" id="A0A8E2EUR1"/>
<protein>
    <submittedName>
        <fullName evidence="1">Uncharacterized protein</fullName>
    </submittedName>
</protein>
<proteinExistence type="predicted"/>
<dbReference type="Proteomes" id="UP000250140">
    <property type="component" value="Unassembled WGS sequence"/>
</dbReference>
<dbReference type="EMBL" id="KV750357">
    <property type="protein sequence ID" value="OCL05181.1"/>
    <property type="molecule type" value="Genomic_DNA"/>
</dbReference>
<organism evidence="1 2">
    <name type="scientific">Glonium stellatum</name>
    <dbReference type="NCBI Taxonomy" id="574774"/>
    <lineage>
        <taxon>Eukaryota</taxon>
        <taxon>Fungi</taxon>
        <taxon>Dikarya</taxon>
        <taxon>Ascomycota</taxon>
        <taxon>Pezizomycotina</taxon>
        <taxon>Dothideomycetes</taxon>
        <taxon>Pleosporomycetidae</taxon>
        <taxon>Gloniales</taxon>
        <taxon>Gloniaceae</taxon>
        <taxon>Glonium</taxon>
    </lineage>
</organism>
<reference evidence="1 2" key="1">
    <citation type="journal article" date="2016" name="Nat. Commun.">
        <title>Ectomycorrhizal ecology is imprinted in the genome of the dominant symbiotic fungus Cenococcum geophilum.</title>
        <authorList>
            <consortium name="DOE Joint Genome Institute"/>
            <person name="Peter M."/>
            <person name="Kohler A."/>
            <person name="Ohm R.A."/>
            <person name="Kuo A."/>
            <person name="Krutzmann J."/>
            <person name="Morin E."/>
            <person name="Arend M."/>
            <person name="Barry K.W."/>
            <person name="Binder M."/>
            <person name="Choi C."/>
            <person name="Clum A."/>
            <person name="Copeland A."/>
            <person name="Grisel N."/>
            <person name="Haridas S."/>
            <person name="Kipfer T."/>
            <person name="LaButti K."/>
            <person name="Lindquist E."/>
            <person name="Lipzen A."/>
            <person name="Maire R."/>
            <person name="Meier B."/>
            <person name="Mihaltcheva S."/>
            <person name="Molinier V."/>
            <person name="Murat C."/>
            <person name="Poggeler S."/>
            <person name="Quandt C.A."/>
            <person name="Sperisen C."/>
            <person name="Tritt A."/>
            <person name="Tisserant E."/>
            <person name="Crous P.W."/>
            <person name="Henrissat B."/>
            <person name="Nehls U."/>
            <person name="Egli S."/>
            <person name="Spatafora J.W."/>
            <person name="Grigoriev I.V."/>
            <person name="Martin F.M."/>
        </authorList>
    </citation>
    <scope>NUCLEOTIDE SEQUENCE [LARGE SCALE GENOMIC DNA]</scope>
    <source>
        <strain evidence="1 2">CBS 207.34</strain>
    </source>
</reference>